<dbReference type="AlphaFoldDB" id="A0A1W1EJX5"/>
<protein>
    <submittedName>
        <fullName evidence="2">ATP phosphoribosyltransferase regulatory subunit, divergent variant</fullName>
        <ecNumber evidence="2">2.4.2.17</ecNumber>
    </submittedName>
</protein>
<sequence>MLFEHEIPKGSKLYFGKSAKLKREIENHASNILNKLGYEEIVTPFFSYHQAQSIADSRSLVRVSDENNSQISLRADSTVDLVRIVTKRIGRVVNHKKWFYIQPVLNFPTKEQYQIGAEIIDGSFEEIANTTIDMFKELNISPILQIANIKIPEILYNEYNIDYDVIKFMNMEKILELKIDWLLDLAKIHRVEDLKSIKGIPTNIKDELDKMFEVANKIDYDNIVISPLYYAKMRYYNSLTFRVFEGNELLARGGAYNVDDIKAVGFTLYTDECITNIMNKGN</sequence>
<dbReference type="PANTHER" id="PTHR43707">
    <property type="entry name" value="HISTIDYL-TRNA SYNTHETASE"/>
    <property type="match status" value="1"/>
</dbReference>
<dbReference type="Gene3D" id="3.30.930.10">
    <property type="entry name" value="Bira Bifunctional Protein, Domain 2"/>
    <property type="match status" value="1"/>
</dbReference>
<dbReference type="GO" id="GO:0004821">
    <property type="term" value="F:histidine-tRNA ligase activity"/>
    <property type="evidence" value="ECO:0007669"/>
    <property type="project" value="TreeGrafter"/>
</dbReference>
<evidence type="ECO:0000259" key="1">
    <source>
        <dbReference type="Pfam" id="PF13393"/>
    </source>
</evidence>
<dbReference type="GO" id="GO:0006427">
    <property type="term" value="P:histidyl-tRNA aminoacylation"/>
    <property type="evidence" value="ECO:0007669"/>
    <property type="project" value="TreeGrafter"/>
</dbReference>
<keyword evidence="2" id="KW-0808">Transferase</keyword>
<dbReference type="InterPro" id="IPR004516">
    <property type="entry name" value="HisRS/HisZ"/>
</dbReference>
<dbReference type="Pfam" id="PF13393">
    <property type="entry name" value="tRNA-synt_His"/>
    <property type="match status" value="1"/>
</dbReference>
<name>A0A1W1EJX5_9ZZZZ</name>
<dbReference type="SUPFAM" id="SSF55681">
    <property type="entry name" value="Class II aaRS and biotin synthetases"/>
    <property type="match status" value="1"/>
</dbReference>
<keyword evidence="2" id="KW-0328">Glycosyltransferase</keyword>
<reference evidence="2" key="1">
    <citation type="submission" date="2016-10" db="EMBL/GenBank/DDBJ databases">
        <authorList>
            <person name="de Groot N.N."/>
        </authorList>
    </citation>
    <scope>NUCLEOTIDE SEQUENCE</scope>
</reference>
<organism evidence="2">
    <name type="scientific">hydrothermal vent metagenome</name>
    <dbReference type="NCBI Taxonomy" id="652676"/>
    <lineage>
        <taxon>unclassified sequences</taxon>
        <taxon>metagenomes</taxon>
        <taxon>ecological metagenomes</taxon>
    </lineage>
</organism>
<dbReference type="PANTHER" id="PTHR43707:SF1">
    <property type="entry name" value="HISTIDINE--TRNA LIGASE, MITOCHONDRIAL-RELATED"/>
    <property type="match status" value="1"/>
</dbReference>
<dbReference type="GO" id="GO:0005737">
    <property type="term" value="C:cytoplasm"/>
    <property type="evidence" value="ECO:0007669"/>
    <property type="project" value="InterPro"/>
</dbReference>
<dbReference type="InterPro" id="IPR045864">
    <property type="entry name" value="aa-tRNA-synth_II/BPL/LPL"/>
</dbReference>
<evidence type="ECO:0000313" key="2">
    <source>
        <dbReference type="EMBL" id="SHO81179.1"/>
    </source>
</evidence>
<dbReference type="EMBL" id="FRYL01000031">
    <property type="protein sequence ID" value="SHO81179.1"/>
    <property type="molecule type" value="Genomic_DNA"/>
</dbReference>
<accession>A0A1W1EJX5</accession>
<dbReference type="GO" id="GO:0003879">
    <property type="term" value="F:ATP phosphoribosyltransferase activity"/>
    <property type="evidence" value="ECO:0007669"/>
    <property type="project" value="UniProtKB-EC"/>
</dbReference>
<feature type="domain" description="Class II Histidinyl-tRNA synthetase (HisRS)-like catalytic core" evidence="1">
    <location>
        <begin position="18"/>
        <end position="123"/>
    </location>
</feature>
<dbReference type="InterPro" id="IPR041715">
    <property type="entry name" value="HisRS-like_core"/>
</dbReference>
<proteinExistence type="predicted"/>
<dbReference type="EC" id="2.4.2.17" evidence="2"/>
<gene>
    <name evidence="2" type="ORF">MNB_SV-15-1563</name>
</gene>
<dbReference type="NCBIfam" id="NF008946">
    <property type="entry name" value="PRK12293.1"/>
    <property type="match status" value="1"/>
</dbReference>